<evidence type="ECO:0000313" key="4">
    <source>
        <dbReference type="EMBL" id="KAA5532163.1"/>
    </source>
</evidence>
<accession>A0A5M6CAZ4</accession>
<gene>
    <name evidence="4" type="ORF">F0919_15290</name>
</gene>
<dbReference type="InterPro" id="IPR036097">
    <property type="entry name" value="HisK_dim/P_sf"/>
</dbReference>
<dbReference type="EC" id="2.7.13.3" evidence="2"/>
<feature type="domain" description="Signal transduction histidine kinase dimerisation/phosphoacceptor" evidence="3">
    <location>
        <begin position="178"/>
        <end position="226"/>
    </location>
</feature>
<protein>
    <recommendedName>
        <fullName evidence="2">histidine kinase</fullName>
        <ecNumber evidence="2">2.7.13.3</ecNumber>
    </recommendedName>
</protein>
<dbReference type="InterPro" id="IPR029016">
    <property type="entry name" value="GAF-like_dom_sf"/>
</dbReference>
<dbReference type="CDD" id="cd00082">
    <property type="entry name" value="HisKA"/>
    <property type="match status" value="1"/>
</dbReference>
<dbReference type="GO" id="GO:0000155">
    <property type="term" value="F:phosphorelay sensor kinase activity"/>
    <property type="evidence" value="ECO:0007669"/>
    <property type="project" value="InterPro"/>
</dbReference>
<dbReference type="Pfam" id="PF00512">
    <property type="entry name" value="HisKA"/>
    <property type="match status" value="1"/>
</dbReference>
<name>A0A5M6CAZ4_9BACT</name>
<dbReference type="Gene3D" id="1.10.287.130">
    <property type="match status" value="1"/>
</dbReference>
<reference evidence="4 5" key="1">
    <citation type="submission" date="2019-09" db="EMBL/GenBank/DDBJ databases">
        <title>Genome sequence and assembly of Taibaiella sp.</title>
        <authorList>
            <person name="Chhetri G."/>
        </authorList>
    </citation>
    <scope>NUCLEOTIDE SEQUENCE [LARGE SCALE GENOMIC DNA]</scope>
    <source>
        <strain evidence="4 5">KVB11</strain>
    </source>
</reference>
<evidence type="ECO:0000259" key="3">
    <source>
        <dbReference type="Pfam" id="PF00512"/>
    </source>
</evidence>
<evidence type="ECO:0000313" key="5">
    <source>
        <dbReference type="Proteomes" id="UP000323632"/>
    </source>
</evidence>
<proteinExistence type="predicted"/>
<dbReference type="InterPro" id="IPR003661">
    <property type="entry name" value="HisK_dim/P_dom"/>
</dbReference>
<evidence type="ECO:0000256" key="1">
    <source>
        <dbReference type="ARBA" id="ARBA00000085"/>
    </source>
</evidence>
<dbReference type="RefSeq" id="WP_150033665.1">
    <property type="nucleotide sequence ID" value="NZ_VWSH01000004.1"/>
</dbReference>
<comment type="caution">
    <text evidence="4">The sequence shown here is derived from an EMBL/GenBank/DDBJ whole genome shotgun (WGS) entry which is preliminary data.</text>
</comment>
<organism evidence="4 5">
    <name type="scientific">Taibaiella lutea</name>
    <dbReference type="NCBI Taxonomy" id="2608001"/>
    <lineage>
        <taxon>Bacteria</taxon>
        <taxon>Pseudomonadati</taxon>
        <taxon>Bacteroidota</taxon>
        <taxon>Chitinophagia</taxon>
        <taxon>Chitinophagales</taxon>
        <taxon>Chitinophagaceae</taxon>
        <taxon>Taibaiella</taxon>
    </lineage>
</organism>
<keyword evidence="5" id="KW-1185">Reference proteome</keyword>
<dbReference type="SUPFAM" id="SSF55781">
    <property type="entry name" value="GAF domain-like"/>
    <property type="match status" value="1"/>
</dbReference>
<dbReference type="Gene3D" id="3.30.450.40">
    <property type="match status" value="1"/>
</dbReference>
<sequence>MNEMNQSALNDKEIIPENPSDLIQCIAEDDYDWLTRQLAALFGFSDTFMTLWDGQQSSLKSFSGKREQVSEDLLYSLSALVHSAKDFYLIENLSSHPQTEKINIPSRLNFFVGVPFKTKAGAVIGAIGLMNDIVPASYNGHQLELLRILVMLLTDNIELRYNHKSQTDKEKLINRKFTHDLRNPLTVISLNAEIINMENNLSAGVRDMCNQVKQATGSMNQLIDTFAAIQKNAQ</sequence>
<comment type="catalytic activity">
    <reaction evidence="1">
        <text>ATP + protein L-histidine = ADP + protein N-phospho-L-histidine.</text>
        <dbReference type="EC" id="2.7.13.3"/>
    </reaction>
</comment>
<dbReference type="EMBL" id="VWSH01000004">
    <property type="protein sequence ID" value="KAA5532163.1"/>
    <property type="molecule type" value="Genomic_DNA"/>
</dbReference>
<dbReference type="Proteomes" id="UP000323632">
    <property type="component" value="Unassembled WGS sequence"/>
</dbReference>
<dbReference type="SUPFAM" id="SSF47384">
    <property type="entry name" value="Homodimeric domain of signal transducing histidine kinase"/>
    <property type="match status" value="1"/>
</dbReference>
<dbReference type="AlphaFoldDB" id="A0A5M6CAZ4"/>
<evidence type="ECO:0000256" key="2">
    <source>
        <dbReference type="ARBA" id="ARBA00012438"/>
    </source>
</evidence>